<name>A0A1P8UVH8_9RHOB</name>
<gene>
    <name evidence="1" type="ORF">Ga0080574_TMP3058</name>
</gene>
<protein>
    <submittedName>
        <fullName evidence="1">Uncharacterized protein</fullName>
    </submittedName>
</protein>
<accession>A0A1P8UVH8</accession>
<evidence type="ECO:0000313" key="2">
    <source>
        <dbReference type="Proteomes" id="UP000187059"/>
    </source>
</evidence>
<dbReference type="KEGG" id="paby:Ga0080574_TMP3058"/>
<dbReference type="AlphaFoldDB" id="A0A1P8UVH8"/>
<organism evidence="1 2">
    <name type="scientific">Salipiger abyssi</name>
    <dbReference type="NCBI Taxonomy" id="1250539"/>
    <lineage>
        <taxon>Bacteria</taxon>
        <taxon>Pseudomonadati</taxon>
        <taxon>Pseudomonadota</taxon>
        <taxon>Alphaproteobacteria</taxon>
        <taxon>Rhodobacterales</taxon>
        <taxon>Roseobacteraceae</taxon>
        <taxon>Salipiger</taxon>
    </lineage>
</organism>
<sequence>MRPEACLCGFNHDRHLLSLRLGLSRNLPHGAMILRKSRPCAGGIPGAVCGNKNGETP</sequence>
<dbReference type="Proteomes" id="UP000187059">
    <property type="component" value="Chromosome"/>
</dbReference>
<proteinExistence type="predicted"/>
<keyword evidence="2" id="KW-1185">Reference proteome</keyword>
<dbReference type="EMBL" id="CP015093">
    <property type="protein sequence ID" value="APZ53392.1"/>
    <property type="molecule type" value="Genomic_DNA"/>
</dbReference>
<evidence type="ECO:0000313" key="1">
    <source>
        <dbReference type="EMBL" id="APZ53392.1"/>
    </source>
</evidence>
<reference evidence="1 2" key="1">
    <citation type="submission" date="2016-04" db="EMBL/GenBank/DDBJ databases">
        <title>Deep-sea bacteria in the southern Pacific.</title>
        <authorList>
            <person name="Tang K."/>
        </authorList>
    </citation>
    <scope>NUCLEOTIDE SEQUENCE [LARGE SCALE GENOMIC DNA]</scope>
    <source>
        <strain evidence="1 2">JLT2014</strain>
    </source>
</reference>